<gene>
    <name evidence="8" type="ORF">H9Q72_001069</name>
</gene>
<feature type="domain" description="Alcohol dehydrogenase iron-type/glycerol dehydrogenase GldA" evidence="5">
    <location>
        <begin position="15"/>
        <end position="156"/>
    </location>
</feature>
<keyword evidence="9" id="KW-1185">Reference proteome</keyword>
<evidence type="ECO:0000259" key="6">
    <source>
        <dbReference type="Pfam" id="PF01494"/>
    </source>
</evidence>
<dbReference type="Gene3D" id="3.40.30.120">
    <property type="match status" value="1"/>
</dbReference>
<dbReference type="Pfam" id="PF25137">
    <property type="entry name" value="ADH_Fe_C"/>
    <property type="match status" value="1"/>
</dbReference>
<dbReference type="SUPFAM" id="SSF51905">
    <property type="entry name" value="FAD/NAD(P)-binding domain"/>
    <property type="match status" value="1"/>
</dbReference>
<dbReference type="AlphaFoldDB" id="A0A9P7I2I5"/>
<proteinExistence type="predicted"/>
<keyword evidence="3" id="KW-0560">Oxidoreductase</keyword>
<dbReference type="GO" id="GO:0071949">
    <property type="term" value="F:FAD binding"/>
    <property type="evidence" value="ECO:0007669"/>
    <property type="project" value="InterPro"/>
</dbReference>
<dbReference type="Gene3D" id="3.30.9.10">
    <property type="entry name" value="D-Amino Acid Oxidase, subunit A, domain 2"/>
    <property type="match status" value="1"/>
</dbReference>
<evidence type="ECO:0000256" key="3">
    <source>
        <dbReference type="ARBA" id="ARBA00023002"/>
    </source>
</evidence>
<dbReference type="InterPro" id="IPR056798">
    <property type="entry name" value="ADH_Fe_C"/>
</dbReference>
<dbReference type="Pfam" id="PF21274">
    <property type="entry name" value="Rng_hyd_C"/>
    <property type="match status" value="1"/>
</dbReference>
<evidence type="ECO:0000313" key="8">
    <source>
        <dbReference type="EMBL" id="KAG5772890.1"/>
    </source>
</evidence>
<keyword evidence="1" id="KW-0285">Flavoprotein</keyword>
<sequence>MTMHPGNFEYNENKQRVLFGTGVIKNLQTEISRSGYTAPFLLTTPQQAAMAQQVSELLAGQVAGSFTRATMHTPLNVTMDALECVNATKADCLLSIGGGSTIGLGKAMSLRSRLPHICIVTTYAGSEMTPIVGETEDQRKVTRVDPDAIPSVVIYDVDLTLSLPTRMSATSGLNAMAHAIEALYARDTNLIVNTFALAGIRSLASSILQVLENPRDISFRSQALLGAWFCGKCLATATVALHHKLCHVLGGSFNLPHAETHTILLPHALAYTAPSIPQVMTDLAASIPNSEGDAGEFQLSSPCSHLELPETLTEPILLRYAAQHGFPCRFRTQFVSYNDSIKDNIIVTIKDTIFDKTYTITTKYLLGADGAKSPIARQLGLPMAIQPSQGIALNVLVNADLTNLMKNRVGNLHYVIRPDVEQPDFAWWSIVRMVKPWHEWLVIMMYKPTCPVDFMPNLDQITAQVREVIGDPAISPNIKRVDKWVINETVAETYSKNNIANNSLREHKPIFDALGLLKPSLQERKQELLDLEDNSAVGRMRRRKLMEAIDYKSHEFLALGSDMNQRYKSAAVYLEASGAEPPLPTNPTLHHEPHTFPGHRLPHAWLNTAIPQKQVSTLDLAGKGRSSLFLGHGGEAWRNAARQLEQSMNIAVAIFEIGYGLEYEAVFNTWYKLREVEEDGCILVRPDNFIAWRSQRLAADPTQELMTVFQSILAW</sequence>
<dbReference type="Proteomes" id="UP000750502">
    <property type="component" value="Unassembled WGS sequence"/>
</dbReference>
<dbReference type="InterPro" id="IPR034786">
    <property type="entry name" value="MAR"/>
</dbReference>
<dbReference type="GO" id="GO:0046872">
    <property type="term" value="F:metal ion binding"/>
    <property type="evidence" value="ECO:0007669"/>
    <property type="project" value="InterPro"/>
</dbReference>
<dbReference type="PANTHER" id="PTHR11496:SF105">
    <property type="entry name" value="REDUCTASE, PUTATIVE (AFU_ORTHOLOGUE AFUA_6G07090)-RELATED"/>
    <property type="match status" value="1"/>
</dbReference>
<evidence type="ECO:0000256" key="2">
    <source>
        <dbReference type="ARBA" id="ARBA00022827"/>
    </source>
</evidence>
<dbReference type="Gene3D" id="1.20.1090.10">
    <property type="entry name" value="Dehydroquinate synthase-like - alpha domain"/>
    <property type="match status" value="1"/>
</dbReference>
<feature type="domain" description="Fe-containing alcohol dehydrogenase-like C-terminal" evidence="7">
    <location>
        <begin position="169"/>
        <end position="289"/>
    </location>
</feature>
<reference evidence="8" key="1">
    <citation type="journal article" date="2020" name="bioRxiv">
        <title>Historical genomics reveals the evolutionary mechanisms behind multiple outbreaks of the host-specific coffee wilt pathogen Fusarium xylarioides.</title>
        <authorList>
            <person name="Peck D."/>
            <person name="Nowell R.W."/>
            <person name="Flood J."/>
            <person name="Ryan M.J."/>
            <person name="Barraclough T.G."/>
        </authorList>
    </citation>
    <scope>NUCLEOTIDE SEQUENCE</scope>
    <source>
        <strain evidence="8">IMI 127659i</strain>
    </source>
</reference>
<evidence type="ECO:0000256" key="4">
    <source>
        <dbReference type="ARBA" id="ARBA00023027"/>
    </source>
</evidence>
<reference evidence="8" key="2">
    <citation type="submission" date="2020-10" db="EMBL/GenBank/DDBJ databases">
        <authorList>
            <person name="Peck L.D."/>
            <person name="Nowell R.W."/>
            <person name="Flood J."/>
            <person name="Ryan M.J."/>
            <person name="Barraclough T.G."/>
        </authorList>
    </citation>
    <scope>NUCLEOTIDE SEQUENCE</scope>
    <source>
        <strain evidence="8">IMI 127659i</strain>
    </source>
</reference>
<keyword evidence="2" id="KW-0274">FAD</keyword>
<dbReference type="InterPro" id="IPR002938">
    <property type="entry name" value="FAD-bd"/>
</dbReference>
<keyword evidence="4" id="KW-0520">NAD</keyword>
<dbReference type="CDD" id="cd08177">
    <property type="entry name" value="MAR"/>
    <property type="match status" value="1"/>
</dbReference>
<organism evidence="8 9">
    <name type="scientific">Fusarium xylarioides</name>
    <dbReference type="NCBI Taxonomy" id="221167"/>
    <lineage>
        <taxon>Eukaryota</taxon>
        <taxon>Fungi</taxon>
        <taxon>Dikarya</taxon>
        <taxon>Ascomycota</taxon>
        <taxon>Pezizomycotina</taxon>
        <taxon>Sordariomycetes</taxon>
        <taxon>Hypocreomycetidae</taxon>
        <taxon>Hypocreales</taxon>
        <taxon>Nectriaceae</taxon>
        <taxon>Fusarium</taxon>
        <taxon>Fusarium fujikuroi species complex</taxon>
    </lineage>
</organism>
<dbReference type="GO" id="GO:0005739">
    <property type="term" value="C:mitochondrion"/>
    <property type="evidence" value="ECO:0007669"/>
    <property type="project" value="TreeGrafter"/>
</dbReference>
<dbReference type="InterPro" id="IPR036188">
    <property type="entry name" value="FAD/NAD-bd_sf"/>
</dbReference>
<dbReference type="GO" id="GO:0004022">
    <property type="term" value="F:alcohol dehydrogenase (NAD+) activity"/>
    <property type="evidence" value="ECO:0007669"/>
    <property type="project" value="TreeGrafter"/>
</dbReference>
<protein>
    <recommendedName>
        <fullName evidence="10">Alcohol dehydrogenase iron-type/glycerol dehydrogenase GldA domain-containing protein</fullName>
    </recommendedName>
</protein>
<name>A0A9P7I2I5_9HYPO</name>
<evidence type="ECO:0000313" key="9">
    <source>
        <dbReference type="Proteomes" id="UP000750502"/>
    </source>
</evidence>
<dbReference type="Pfam" id="PF00465">
    <property type="entry name" value="Fe-ADH"/>
    <property type="match status" value="1"/>
</dbReference>
<dbReference type="InterPro" id="IPR039697">
    <property type="entry name" value="Alcohol_dehydrogenase_Fe"/>
</dbReference>
<evidence type="ECO:0000256" key="1">
    <source>
        <dbReference type="ARBA" id="ARBA00022630"/>
    </source>
</evidence>
<feature type="domain" description="FAD-binding" evidence="6">
    <location>
        <begin position="290"/>
        <end position="499"/>
    </location>
</feature>
<dbReference type="Gene3D" id="3.40.50.1970">
    <property type="match status" value="1"/>
</dbReference>
<dbReference type="EMBL" id="JADFTT010000017">
    <property type="protein sequence ID" value="KAG5772890.1"/>
    <property type="molecule type" value="Genomic_DNA"/>
</dbReference>
<dbReference type="SUPFAM" id="SSF56796">
    <property type="entry name" value="Dehydroquinate synthase-like"/>
    <property type="match status" value="1"/>
</dbReference>
<comment type="caution">
    <text evidence="8">The sequence shown here is derived from an EMBL/GenBank/DDBJ whole genome shotgun (WGS) entry which is preliminary data.</text>
</comment>
<dbReference type="Pfam" id="PF01494">
    <property type="entry name" value="FAD_binding_3"/>
    <property type="match status" value="1"/>
</dbReference>
<evidence type="ECO:0000259" key="5">
    <source>
        <dbReference type="Pfam" id="PF00465"/>
    </source>
</evidence>
<dbReference type="OrthoDB" id="2690153at2759"/>
<evidence type="ECO:0000259" key="7">
    <source>
        <dbReference type="Pfam" id="PF25137"/>
    </source>
</evidence>
<dbReference type="InterPro" id="IPR001670">
    <property type="entry name" value="ADH_Fe/GldA"/>
</dbReference>
<evidence type="ECO:0008006" key="10">
    <source>
        <dbReference type="Google" id="ProtNLM"/>
    </source>
</evidence>
<accession>A0A9P7I2I5</accession>
<dbReference type="PANTHER" id="PTHR11496">
    <property type="entry name" value="ALCOHOL DEHYDROGENASE"/>
    <property type="match status" value="1"/>
</dbReference>
<dbReference type="GO" id="GO:0018506">
    <property type="term" value="F:maleylacetate reductase activity"/>
    <property type="evidence" value="ECO:0007669"/>
    <property type="project" value="InterPro"/>
</dbReference>